<name>A0ABD6EH58_9BILA</name>
<sequence>MITRLSAVRTFLELQEPVCSLIGLVDSNSACRSYNMLSMAAQRAVRVWTMTAREKRSRFANRPYDVYSDIIRHAQLLHSNSRFCCRTIHKSSSSSLHSTTQLWPIINLVFIPFVRLYLL</sequence>
<protein>
    <submittedName>
        <fullName evidence="1">Uncharacterized protein</fullName>
    </submittedName>
</protein>
<accession>A0ABD6EH58</accession>
<reference evidence="1 2" key="1">
    <citation type="submission" date="2024-08" db="EMBL/GenBank/DDBJ databases">
        <title>Gnathostoma spinigerum genome.</title>
        <authorList>
            <person name="Gonzalez-Bertolin B."/>
            <person name="Monzon S."/>
            <person name="Zaballos A."/>
            <person name="Jimenez P."/>
            <person name="Dekumyoy P."/>
            <person name="Varona S."/>
            <person name="Cuesta I."/>
            <person name="Sumanam S."/>
            <person name="Adisakwattana P."/>
            <person name="Gasser R.B."/>
            <person name="Hernandez-Gonzalez A."/>
            <person name="Young N.D."/>
            <person name="Perteguer M.J."/>
        </authorList>
    </citation>
    <scope>NUCLEOTIDE SEQUENCE [LARGE SCALE GENOMIC DNA]</scope>
    <source>
        <strain evidence="1">AL3</strain>
        <tissue evidence="1">Liver</tissue>
    </source>
</reference>
<comment type="caution">
    <text evidence="1">The sequence shown here is derived from an EMBL/GenBank/DDBJ whole genome shotgun (WGS) entry which is preliminary data.</text>
</comment>
<organism evidence="1 2">
    <name type="scientific">Gnathostoma spinigerum</name>
    <dbReference type="NCBI Taxonomy" id="75299"/>
    <lineage>
        <taxon>Eukaryota</taxon>
        <taxon>Metazoa</taxon>
        <taxon>Ecdysozoa</taxon>
        <taxon>Nematoda</taxon>
        <taxon>Chromadorea</taxon>
        <taxon>Rhabditida</taxon>
        <taxon>Spirurina</taxon>
        <taxon>Gnathostomatomorpha</taxon>
        <taxon>Gnathostomatoidea</taxon>
        <taxon>Gnathostomatidae</taxon>
        <taxon>Gnathostoma</taxon>
    </lineage>
</organism>
<evidence type="ECO:0000313" key="1">
    <source>
        <dbReference type="EMBL" id="MFH4979056.1"/>
    </source>
</evidence>
<evidence type="ECO:0000313" key="2">
    <source>
        <dbReference type="Proteomes" id="UP001608902"/>
    </source>
</evidence>
<proteinExistence type="predicted"/>
<keyword evidence="2" id="KW-1185">Reference proteome</keyword>
<dbReference type="AlphaFoldDB" id="A0ABD6EH58"/>
<gene>
    <name evidence="1" type="ORF">AB6A40_005765</name>
</gene>
<dbReference type="EMBL" id="JBGFUD010003793">
    <property type="protein sequence ID" value="MFH4979056.1"/>
    <property type="molecule type" value="Genomic_DNA"/>
</dbReference>
<dbReference type="Proteomes" id="UP001608902">
    <property type="component" value="Unassembled WGS sequence"/>
</dbReference>